<name>A0A5C5V8T3_9BACT</name>
<accession>A0A5C5V8T3</accession>
<evidence type="ECO:0000313" key="2">
    <source>
        <dbReference type="Proteomes" id="UP000318878"/>
    </source>
</evidence>
<protein>
    <submittedName>
        <fullName evidence="1">Uncharacterized protein</fullName>
    </submittedName>
</protein>
<reference evidence="1 2" key="1">
    <citation type="submission" date="2019-02" db="EMBL/GenBank/DDBJ databases">
        <title>Deep-cultivation of Planctomycetes and their phenomic and genomic characterization uncovers novel biology.</title>
        <authorList>
            <person name="Wiegand S."/>
            <person name="Jogler M."/>
            <person name="Boedeker C."/>
            <person name="Pinto D."/>
            <person name="Vollmers J."/>
            <person name="Rivas-Marin E."/>
            <person name="Kohn T."/>
            <person name="Peeters S.H."/>
            <person name="Heuer A."/>
            <person name="Rast P."/>
            <person name="Oberbeckmann S."/>
            <person name="Bunk B."/>
            <person name="Jeske O."/>
            <person name="Meyerdierks A."/>
            <person name="Storesund J.E."/>
            <person name="Kallscheuer N."/>
            <person name="Luecker S."/>
            <person name="Lage O.M."/>
            <person name="Pohl T."/>
            <person name="Merkel B.J."/>
            <person name="Hornburger P."/>
            <person name="Mueller R.-W."/>
            <person name="Bruemmer F."/>
            <person name="Labrenz M."/>
            <person name="Spormann A.M."/>
            <person name="Op Den Camp H."/>
            <person name="Overmann J."/>
            <person name="Amann R."/>
            <person name="Jetten M.S.M."/>
            <person name="Mascher T."/>
            <person name="Medema M.H."/>
            <person name="Devos D.P."/>
            <person name="Kaster A.-K."/>
            <person name="Ovreas L."/>
            <person name="Rohde M."/>
            <person name="Galperin M.Y."/>
            <person name="Jogler C."/>
        </authorList>
    </citation>
    <scope>NUCLEOTIDE SEQUENCE [LARGE SCALE GENOMIC DNA]</scope>
    <source>
        <strain evidence="1 2">Enr8</strain>
    </source>
</reference>
<gene>
    <name evidence="1" type="ORF">Enr8_21040</name>
</gene>
<evidence type="ECO:0000313" key="1">
    <source>
        <dbReference type="EMBL" id="TWT34691.1"/>
    </source>
</evidence>
<dbReference type="AlphaFoldDB" id="A0A5C5V8T3"/>
<organism evidence="1 2">
    <name type="scientific">Blastopirellula retiformator</name>
    <dbReference type="NCBI Taxonomy" id="2527970"/>
    <lineage>
        <taxon>Bacteria</taxon>
        <taxon>Pseudomonadati</taxon>
        <taxon>Planctomycetota</taxon>
        <taxon>Planctomycetia</taxon>
        <taxon>Pirellulales</taxon>
        <taxon>Pirellulaceae</taxon>
        <taxon>Blastopirellula</taxon>
    </lineage>
</organism>
<comment type="caution">
    <text evidence="1">The sequence shown here is derived from an EMBL/GenBank/DDBJ whole genome shotgun (WGS) entry which is preliminary data.</text>
</comment>
<sequence length="110" mass="12515">MSDTNYFIDDGYFETGHIAAQTGLHGALDFVYRPMIHADKEAYYELAKRPDVSPTTAIVTFVTRHLHEWSLARSIEAAQVERLRPQLLEKLLHIVMGDLASEQEASDLRN</sequence>
<dbReference type="Proteomes" id="UP000318878">
    <property type="component" value="Unassembled WGS sequence"/>
</dbReference>
<dbReference type="EMBL" id="SJPF01000002">
    <property type="protein sequence ID" value="TWT34691.1"/>
    <property type="molecule type" value="Genomic_DNA"/>
</dbReference>
<keyword evidence="2" id="KW-1185">Reference proteome</keyword>
<proteinExistence type="predicted"/>
<dbReference type="OrthoDB" id="286770at2"/>
<dbReference type="RefSeq" id="WP_146431162.1">
    <property type="nucleotide sequence ID" value="NZ_SJPF01000002.1"/>
</dbReference>